<organism evidence="1 2">
    <name type="scientific">Asaia lannensis NBRC 102526</name>
    <dbReference type="NCBI Taxonomy" id="1307926"/>
    <lineage>
        <taxon>Bacteria</taxon>
        <taxon>Pseudomonadati</taxon>
        <taxon>Pseudomonadota</taxon>
        <taxon>Alphaproteobacteria</taxon>
        <taxon>Acetobacterales</taxon>
        <taxon>Acetobacteraceae</taxon>
        <taxon>Asaia</taxon>
    </lineage>
</organism>
<dbReference type="Proteomes" id="UP001523401">
    <property type="component" value="Unassembled WGS sequence"/>
</dbReference>
<name>A0ABT1CIT8_9PROT</name>
<dbReference type="RefSeq" id="WP_252849731.1">
    <property type="nucleotide sequence ID" value="NZ_BAPW01000047.1"/>
</dbReference>
<protein>
    <submittedName>
        <fullName evidence="1">Uncharacterized protein</fullName>
    </submittedName>
</protein>
<dbReference type="Gene3D" id="1.10.3230.20">
    <property type="entry name" value="P22 tail accessory factor (Gp4)"/>
    <property type="match status" value="2"/>
</dbReference>
<sequence length="281" mass="30004">MSESLSSAPGVRGYLVSDLVGMALEQLGIGVGGVNIDPQGIKSGVMHLNMMLAQWQRRHCLVPNLVDLSVVSSGASVYYIGPGGDIDTPARPSQINAAYARLLTNGQAVQQGDFSPVDFAGGDFDTGNDGLSTGNPIDYALTEIPSYEDYASIGLKGLRTWPSYFFYNPTFPHGELRVWPIPAGSVWELHVIASEPLPATLSENDAINLPPEYWDAIMWSLAKRLAPSYGQEPSPTVVAEARGALATIRTANLKTPTLGMPAALTAGGAPFYWPGLEIQKL</sequence>
<comment type="caution">
    <text evidence="1">The sequence shown here is derived from an EMBL/GenBank/DDBJ whole genome shotgun (WGS) entry which is preliminary data.</text>
</comment>
<accession>A0ABT1CIT8</accession>
<gene>
    <name evidence="1" type="ORF">NF685_11580</name>
</gene>
<dbReference type="EMBL" id="JAMXQU010000009">
    <property type="protein sequence ID" value="MCO6160671.1"/>
    <property type="molecule type" value="Genomic_DNA"/>
</dbReference>
<evidence type="ECO:0000313" key="2">
    <source>
        <dbReference type="Proteomes" id="UP001523401"/>
    </source>
</evidence>
<keyword evidence="2" id="KW-1185">Reference proteome</keyword>
<proteinExistence type="predicted"/>
<evidence type="ECO:0000313" key="1">
    <source>
        <dbReference type="EMBL" id="MCO6160671.1"/>
    </source>
</evidence>
<reference evidence="1 2" key="1">
    <citation type="submission" date="2022-06" db="EMBL/GenBank/DDBJ databases">
        <title>Whole-genome of Asaia lannensis strain LMG 27011T.</title>
        <authorList>
            <person name="Sombolestani A."/>
        </authorList>
    </citation>
    <scope>NUCLEOTIDE SEQUENCE [LARGE SCALE GENOMIC DNA]</scope>
    <source>
        <strain evidence="1 2">NBRC 102526</strain>
    </source>
</reference>
<dbReference type="InterPro" id="IPR038258">
    <property type="entry name" value="Gp4_sf"/>
</dbReference>